<evidence type="ECO:0000313" key="2">
    <source>
        <dbReference type="EMBL" id="RWA07299.1"/>
    </source>
</evidence>
<dbReference type="STRING" id="363999.A0A439CYK7"/>
<dbReference type="AlphaFoldDB" id="A0A439CYK7"/>
<dbReference type="Pfam" id="PF01425">
    <property type="entry name" value="Amidase"/>
    <property type="match status" value="1"/>
</dbReference>
<dbReference type="PANTHER" id="PTHR42678:SF37">
    <property type="entry name" value="AMIDASE C869.01-RELATED"/>
    <property type="match status" value="1"/>
</dbReference>
<keyword evidence="3" id="KW-1185">Reference proteome</keyword>
<gene>
    <name evidence="2" type="ORF">EKO27_g7808</name>
</gene>
<protein>
    <recommendedName>
        <fullName evidence="1">Amidase domain-containing protein</fullName>
    </recommendedName>
</protein>
<name>A0A439CYK7_9PEZI</name>
<evidence type="ECO:0000313" key="3">
    <source>
        <dbReference type="Proteomes" id="UP000286045"/>
    </source>
</evidence>
<dbReference type="EMBL" id="RYZI01000268">
    <property type="protein sequence ID" value="RWA07299.1"/>
    <property type="molecule type" value="Genomic_DNA"/>
</dbReference>
<accession>A0A439CYK7</accession>
<feature type="domain" description="Amidase" evidence="1">
    <location>
        <begin position="102"/>
        <end position="312"/>
    </location>
</feature>
<evidence type="ECO:0000259" key="1">
    <source>
        <dbReference type="Pfam" id="PF01425"/>
    </source>
</evidence>
<organism evidence="2 3">
    <name type="scientific">Xylaria grammica</name>
    <dbReference type="NCBI Taxonomy" id="363999"/>
    <lineage>
        <taxon>Eukaryota</taxon>
        <taxon>Fungi</taxon>
        <taxon>Dikarya</taxon>
        <taxon>Ascomycota</taxon>
        <taxon>Pezizomycotina</taxon>
        <taxon>Sordariomycetes</taxon>
        <taxon>Xylariomycetidae</taxon>
        <taxon>Xylariales</taxon>
        <taxon>Xylariaceae</taxon>
        <taxon>Xylaria</taxon>
    </lineage>
</organism>
<dbReference type="SUPFAM" id="SSF75304">
    <property type="entry name" value="Amidase signature (AS) enzymes"/>
    <property type="match status" value="1"/>
</dbReference>
<sequence>MDTAPDTHMPLCNGVDIEDASISQLQQWLQDGRFTATDLTECYLERTRRLNGVLKLARSKWPPSLTRLVNAKIKYARRAVIEPNPDALDIARALDEERMLIGAEVPEDARVIELLRQSGGVLLGHGNMGEWAAMRATYYAAAYSSRGGQCRNPYNLAEHPGDTSCGPAVAVASNMCAFSLGTETDSSVILPADRNGVVGIKPTVTLTSRDGVIPESHNLDTVGTFGRTVEDAAMVFNAIRERPGDPISEVASEHALKGARFGMPWKRIWEKAALDSSAETQYRSLQALISRIRAAGAEVINAEIPSAEDMVPLDGGWDWDYPSKIGHPEQSEFTVVKVDFYNDIKKYLAGLTTNPNNIRCLEDIIQYNIEHTAKEGGVPGTHPAWPTGQDSFESSLAAKGIEDETYHSALSFIHRKTREEGIDAALGCHDKPLDGLLVPVQADGGVAVQIAAQAGYPMITIPVDVGDDGVPFGLAMIQTAFEDDRLIKYGAAIEAVVGGRPRPLFRNIHADNWMYIGPPPKGTVGSAT</sequence>
<proteinExistence type="predicted"/>
<comment type="caution">
    <text evidence="2">The sequence shown here is derived from an EMBL/GenBank/DDBJ whole genome shotgun (WGS) entry which is preliminary data.</text>
</comment>
<dbReference type="InterPro" id="IPR036928">
    <property type="entry name" value="AS_sf"/>
</dbReference>
<dbReference type="InterPro" id="IPR023631">
    <property type="entry name" value="Amidase_dom"/>
</dbReference>
<dbReference type="PANTHER" id="PTHR42678">
    <property type="entry name" value="AMIDASE"/>
    <property type="match status" value="1"/>
</dbReference>
<dbReference type="Proteomes" id="UP000286045">
    <property type="component" value="Unassembled WGS sequence"/>
</dbReference>
<reference evidence="2 3" key="1">
    <citation type="submission" date="2018-12" db="EMBL/GenBank/DDBJ databases">
        <title>Draft genome sequence of Xylaria grammica IHI A82.</title>
        <authorList>
            <person name="Buettner E."/>
            <person name="Kellner H."/>
        </authorList>
    </citation>
    <scope>NUCLEOTIDE SEQUENCE [LARGE SCALE GENOMIC DNA]</scope>
    <source>
        <strain evidence="2 3">IHI A82</strain>
    </source>
</reference>
<dbReference type="Gene3D" id="3.90.1300.10">
    <property type="entry name" value="Amidase signature (AS) domain"/>
    <property type="match status" value="1"/>
</dbReference>